<dbReference type="EMBL" id="BMOO01000003">
    <property type="protein sequence ID" value="GGM64357.1"/>
    <property type="molecule type" value="Genomic_DNA"/>
</dbReference>
<dbReference type="AlphaFoldDB" id="A0A830FRF4"/>
<dbReference type="RefSeq" id="WP_188871112.1">
    <property type="nucleotide sequence ID" value="NZ_BMOO01000003.1"/>
</dbReference>
<evidence type="ECO:0000313" key="1">
    <source>
        <dbReference type="EMBL" id="GGM64357.1"/>
    </source>
</evidence>
<name>A0A830FRF4_9EURY</name>
<organism evidence="1 3">
    <name type="scientific">Halarchaeum rubridurum</name>
    <dbReference type="NCBI Taxonomy" id="489911"/>
    <lineage>
        <taxon>Archaea</taxon>
        <taxon>Methanobacteriati</taxon>
        <taxon>Methanobacteriota</taxon>
        <taxon>Stenosarchaea group</taxon>
        <taxon>Halobacteria</taxon>
        <taxon>Halobacteriales</taxon>
        <taxon>Halobacteriaceae</taxon>
    </lineage>
</organism>
<keyword evidence="3" id="KW-1185">Reference proteome</keyword>
<accession>A0A830FRF4</accession>
<reference evidence="2" key="3">
    <citation type="submission" date="2021-03" db="EMBL/GenBank/DDBJ databases">
        <title>Genomic Encyclopedia of Type Strains, Phase IV (KMG-IV): sequencing the most valuable type-strain genomes for metagenomic binning, comparative biology and taxonomic classification.</title>
        <authorList>
            <person name="Goeker M."/>
        </authorList>
    </citation>
    <scope>NUCLEOTIDE SEQUENCE</scope>
    <source>
        <strain evidence="2">DSM 22443</strain>
    </source>
</reference>
<dbReference type="Proteomes" id="UP000614609">
    <property type="component" value="Unassembled WGS sequence"/>
</dbReference>
<proteinExistence type="predicted"/>
<evidence type="ECO:0008006" key="4">
    <source>
        <dbReference type="Google" id="ProtNLM"/>
    </source>
</evidence>
<reference evidence="1" key="2">
    <citation type="submission" date="2020-09" db="EMBL/GenBank/DDBJ databases">
        <authorList>
            <person name="Sun Q."/>
            <person name="Ohkuma M."/>
        </authorList>
    </citation>
    <scope>NUCLEOTIDE SEQUENCE</scope>
    <source>
        <strain evidence="1">JCM 16108</strain>
    </source>
</reference>
<sequence length="277" mass="30616">MAHTHQRHTLTAEAQDLTRTTTLHKREFAPAMTKRFRRLKGLLRTTVGYENDALELAAAQPRDHFTFDTRADAVDAFTEWLQEALDEDVLEQITPSRIAQGGHYTGPYLRTAYLRGLRGAERRLEEAGIHAGEASVGATFRMPVHQRTVQEIYTRAYDNLAGITDAIQETVRDDLATALTEGWNPRKAAARLTQDIDDIGITRARTLSRTEISNAYNTASARRYDGAGVDEVRILTSDPCPVCEALATNGPYPVSEADGLIPGRTHPNCVCCIAPVV</sequence>
<protein>
    <recommendedName>
        <fullName evidence="4">Phage head morphogenesis protein, SPP1 gp7 family</fullName>
    </recommendedName>
</protein>
<dbReference type="Proteomes" id="UP000765891">
    <property type="component" value="Unassembled WGS sequence"/>
</dbReference>
<comment type="caution">
    <text evidence="1">The sequence shown here is derived from an EMBL/GenBank/DDBJ whole genome shotgun (WGS) entry which is preliminary data.</text>
</comment>
<gene>
    <name evidence="1" type="ORF">GCM10009017_12970</name>
    <name evidence="2" type="ORF">J2752_000445</name>
</gene>
<reference evidence="1" key="1">
    <citation type="journal article" date="2014" name="Int. J. Syst. Evol. Microbiol.">
        <title>Complete genome sequence of Corynebacterium casei LMG S-19264T (=DSM 44701T), isolated from a smear-ripened cheese.</title>
        <authorList>
            <consortium name="US DOE Joint Genome Institute (JGI-PGF)"/>
            <person name="Walter F."/>
            <person name="Albersmeier A."/>
            <person name="Kalinowski J."/>
            <person name="Ruckert C."/>
        </authorList>
    </citation>
    <scope>NUCLEOTIDE SEQUENCE</scope>
    <source>
        <strain evidence="1">JCM 16108</strain>
    </source>
</reference>
<dbReference type="OrthoDB" id="271504at2157"/>
<dbReference type="EMBL" id="JAGGKO010000001">
    <property type="protein sequence ID" value="MBP1953564.1"/>
    <property type="molecule type" value="Genomic_DNA"/>
</dbReference>
<evidence type="ECO:0000313" key="2">
    <source>
        <dbReference type="EMBL" id="MBP1953564.1"/>
    </source>
</evidence>
<evidence type="ECO:0000313" key="3">
    <source>
        <dbReference type="Proteomes" id="UP000614609"/>
    </source>
</evidence>